<gene>
    <name evidence="2" type="ORF">RI129_004622</name>
</gene>
<dbReference type="AlphaFoldDB" id="A0AAN7VJ89"/>
<sequence length="214" mass="23283">MNKLNICVFILGVISSVLAEAPLTSGPYPASVPVYQPPRIIETPAPYPPSVPAPVYGPPEEIIVPPPKIISNYDYAVYTPKRVEVLAPYAPPAPIIKTAPYAPPAPIFEYVRPAVPIISNYNYDLPKYIPAPAPVFPAPVYSQPKIIERIVPAPVYEVPEIIRSPVPVLTNYNYAVHAPQPVVLKSAPYPAPTPIVKIPETPVVPHTQYGSPLF</sequence>
<feature type="chain" id="PRO_5042979931" evidence="1">
    <location>
        <begin position="20"/>
        <end position="214"/>
    </location>
</feature>
<comment type="caution">
    <text evidence="2">The sequence shown here is derived from an EMBL/GenBank/DDBJ whole genome shotgun (WGS) entry which is preliminary data.</text>
</comment>
<feature type="signal peptide" evidence="1">
    <location>
        <begin position="1"/>
        <end position="19"/>
    </location>
</feature>
<name>A0AAN7VJ89_9COLE</name>
<evidence type="ECO:0000313" key="3">
    <source>
        <dbReference type="Proteomes" id="UP001329430"/>
    </source>
</evidence>
<dbReference type="Proteomes" id="UP001329430">
    <property type="component" value="Chromosome 3"/>
</dbReference>
<proteinExistence type="predicted"/>
<reference evidence="2 3" key="1">
    <citation type="journal article" date="2024" name="Insects">
        <title>An Improved Chromosome-Level Genome Assembly of the Firefly Pyrocoelia pectoralis.</title>
        <authorList>
            <person name="Fu X."/>
            <person name="Meyer-Rochow V.B."/>
            <person name="Ballantyne L."/>
            <person name="Zhu X."/>
        </authorList>
    </citation>
    <scope>NUCLEOTIDE SEQUENCE [LARGE SCALE GENOMIC DNA]</scope>
    <source>
        <strain evidence="2">XCY_ONT2</strain>
    </source>
</reference>
<organism evidence="2 3">
    <name type="scientific">Pyrocoelia pectoralis</name>
    <dbReference type="NCBI Taxonomy" id="417401"/>
    <lineage>
        <taxon>Eukaryota</taxon>
        <taxon>Metazoa</taxon>
        <taxon>Ecdysozoa</taxon>
        <taxon>Arthropoda</taxon>
        <taxon>Hexapoda</taxon>
        <taxon>Insecta</taxon>
        <taxon>Pterygota</taxon>
        <taxon>Neoptera</taxon>
        <taxon>Endopterygota</taxon>
        <taxon>Coleoptera</taxon>
        <taxon>Polyphaga</taxon>
        <taxon>Elateriformia</taxon>
        <taxon>Elateroidea</taxon>
        <taxon>Lampyridae</taxon>
        <taxon>Lampyrinae</taxon>
        <taxon>Pyrocoelia</taxon>
    </lineage>
</organism>
<evidence type="ECO:0000313" key="2">
    <source>
        <dbReference type="EMBL" id="KAK5646158.1"/>
    </source>
</evidence>
<accession>A0AAN7VJ89</accession>
<dbReference type="EMBL" id="JAVRBK010000003">
    <property type="protein sequence ID" value="KAK5646158.1"/>
    <property type="molecule type" value="Genomic_DNA"/>
</dbReference>
<keyword evidence="3" id="KW-1185">Reference proteome</keyword>
<evidence type="ECO:0000256" key="1">
    <source>
        <dbReference type="SAM" id="SignalP"/>
    </source>
</evidence>
<keyword evidence="1" id="KW-0732">Signal</keyword>
<protein>
    <submittedName>
        <fullName evidence="2">Uncharacterized protein</fullName>
    </submittedName>
</protein>